<dbReference type="Proteomes" id="UP000705823">
    <property type="component" value="Unassembled WGS sequence"/>
</dbReference>
<dbReference type="InterPro" id="IPR029062">
    <property type="entry name" value="Class_I_gatase-like"/>
</dbReference>
<proteinExistence type="predicted"/>
<protein>
    <submittedName>
        <fullName evidence="2">DJ-1/PfpI family protein</fullName>
    </submittedName>
</protein>
<organism evidence="2 3">
    <name type="scientific">Halonotius terrestris</name>
    <dbReference type="NCBI Taxonomy" id="2487750"/>
    <lineage>
        <taxon>Archaea</taxon>
        <taxon>Methanobacteriati</taxon>
        <taxon>Methanobacteriota</taxon>
        <taxon>Stenosarchaea group</taxon>
        <taxon>Halobacteria</taxon>
        <taxon>Halobacteriales</taxon>
        <taxon>Haloferacaceae</taxon>
        <taxon>Halonotius</taxon>
    </lineage>
</organism>
<dbReference type="InterPro" id="IPR052158">
    <property type="entry name" value="INH-QAR"/>
</dbReference>
<dbReference type="AlphaFoldDB" id="A0A8J8TCW4"/>
<dbReference type="CDD" id="cd03139">
    <property type="entry name" value="GATase1_PfpI_2"/>
    <property type="match status" value="1"/>
</dbReference>
<keyword evidence="3" id="KW-1185">Reference proteome</keyword>
<feature type="domain" description="DJ-1/PfpI" evidence="1">
    <location>
        <begin position="4"/>
        <end position="173"/>
    </location>
</feature>
<gene>
    <name evidence="2" type="ORF">EGH24_02700</name>
</gene>
<comment type="caution">
    <text evidence="2">The sequence shown here is derived from an EMBL/GenBank/DDBJ whole genome shotgun (WGS) entry which is preliminary data.</text>
</comment>
<evidence type="ECO:0000259" key="1">
    <source>
        <dbReference type="Pfam" id="PF01965"/>
    </source>
</evidence>
<accession>A0A8J8TCW4</accession>
<evidence type="ECO:0000313" key="3">
    <source>
        <dbReference type="Proteomes" id="UP000705823"/>
    </source>
</evidence>
<reference evidence="2" key="1">
    <citation type="submission" date="2019-02" db="EMBL/GenBank/DDBJ databases">
        <title>Halonotius sp. a new haloarchaeum isolated from saline soil.</title>
        <authorList>
            <person name="Duran-Viseras A."/>
            <person name="Sanchez-Porro C."/>
            <person name="Ventosa A."/>
        </authorList>
    </citation>
    <scope>NUCLEOTIDE SEQUENCE</scope>
    <source>
        <strain evidence="2">F15B</strain>
    </source>
</reference>
<evidence type="ECO:0000313" key="2">
    <source>
        <dbReference type="EMBL" id="TQQ83710.1"/>
    </source>
</evidence>
<dbReference type="Pfam" id="PF01965">
    <property type="entry name" value="DJ-1_PfpI"/>
    <property type="match status" value="1"/>
</dbReference>
<dbReference type="OrthoDB" id="8348at2157"/>
<name>A0A8J8TCW4_9EURY</name>
<dbReference type="InterPro" id="IPR002818">
    <property type="entry name" value="DJ-1/PfpI"/>
</dbReference>
<dbReference type="Gene3D" id="3.40.50.880">
    <property type="match status" value="1"/>
</dbReference>
<sequence>MNCVILLFDGFDELDAIGPYEVFANAANAGADCTPSLRTIDDTDRVTAGHGLRVEPDGRLDAVEPDLLVIPGGGWNDRGETGTWAEAERGVIPEAIAEAADREATIAGVCTGGMLLARAGILDGRPAVTHNGALSDLRATAADVVEARVVDDGDVLTAGGVTAGLDLAVHLVDRLFGAEIADAVRTEMEHTPQGSVHVS</sequence>
<dbReference type="EMBL" id="RKLU01000001">
    <property type="protein sequence ID" value="TQQ83710.1"/>
    <property type="molecule type" value="Genomic_DNA"/>
</dbReference>
<dbReference type="PANTHER" id="PTHR43130">
    <property type="entry name" value="ARAC-FAMILY TRANSCRIPTIONAL REGULATOR"/>
    <property type="match status" value="1"/>
</dbReference>
<dbReference type="PANTHER" id="PTHR43130:SF3">
    <property type="entry name" value="HTH-TYPE TRANSCRIPTIONAL REGULATOR RV1931C"/>
    <property type="match status" value="1"/>
</dbReference>
<dbReference type="RefSeq" id="WP_142978627.1">
    <property type="nucleotide sequence ID" value="NZ_RKLU01000001.1"/>
</dbReference>
<dbReference type="SUPFAM" id="SSF52317">
    <property type="entry name" value="Class I glutamine amidotransferase-like"/>
    <property type="match status" value="1"/>
</dbReference>